<comment type="caution">
    <text evidence="3">The sequence shown here is derived from an EMBL/GenBank/DDBJ whole genome shotgun (WGS) entry which is preliminary data.</text>
</comment>
<keyword evidence="2" id="KW-0732">Signal</keyword>
<dbReference type="RefSeq" id="XP_046013727.1">
    <property type="nucleotide sequence ID" value="XM_046158509.1"/>
</dbReference>
<dbReference type="AlphaFoldDB" id="A0A9P8Y6A9"/>
<dbReference type="PANTHER" id="PTHR36182:SF2">
    <property type="entry name" value="LYTIC POLYSACCHARIDE MONOOXYGENASE"/>
    <property type="match status" value="1"/>
</dbReference>
<feature type="region of interest" description="Disordered" evidence="1">
    <location>
        <begin position="237"/>
        <end position="316"/>
    </location>
</feature>
<dbReference type="GeneID" id="70188055"/>
<dbReference type="Proteomes" id="UP000756346">
    <property type="component" value="Unassembled WGS sequence"/>
</dbReference>
<evidence type="ECO:0000313" key="3">
    <source>
        <dbReference type="EMBL" id="KAH7032895.1"/>
    </source>
</evidence>
<name>A0A9P8Y6A9_9PEZI</name>
<proteinExistence type="predicted"/>
<feature type="chain" id="PRO_5040480392" description="Chitin-binding type-4 domain-containing protein" evidence="2">
    <location>
        <begin position="19"/>
        <end position="388"/>
    </location>
</feature>
<feature type="compositionally biased region" description="Pro residues" evidence="1">
    <location>
        <begin position="276"/>
        <end position="288"/>
    </location>
</feature>
<evidence type="ECO:0000256" key="1">
    <source>
        <dbReference type="SAM" id="MobiDB-lite"/>
    </source>
</evidence>
<evidence type="ECO:0008006" key="5">
    <source>
        <dbReference type="Google" id="ProtNLM"/>
    </source>
</evidence>
<dbReference type="PANTHER" id="PTHR36182">
    <property type="entry name" value="PROTEIN, PUTATIVE (AFU_ORTHOLOGUE AFUA_6G10930)-RELATED"/>
    <property type="match status" value="1"/>
</dbReference>
<evidence type="ECO:0000313" key="4">
    <source>
        <dbReference type="Proteomes" id="UP000756346"/>
    </source>
</evidence>
<evidence type="ECO:0000256" key="2">
    <source>
        <dbReference type="SAM" id="SignalP"/>
    </source>
</evidence>
<organism evidence="3 4">
    <name type="scientific">Microdochium trichocladiopsis</name>
    <dbReference type="NCBI Taxonomy" id="1682393"/>
    <lineage>
        <taxon>Eukaryota</taxon>
        <taxon>Fungi</taxon>
        <taxon>Dikarya</taxon>
        <taxon>Ascomycota</taxon>
        <taxon>Pezizomycotina</taxon>
        <taxon>Sordariomycetes</taxon>
        <taxon>Xylariomycetidae</taxon>
        <taxon>Xylariales</taxon>
        <taxon>Microdochiaceae</taxon>
        <taxon>Microdochium</taxon>
    </lineage>
</organism>
<protein>
    <recommendedName>
        <fullName evidence="5">Chitin-binding type-4 domain-containing protein</fullName>
    </recommendedName>
</protein>
<reference evidence="3" key="1">
    <citation type="journal article" date="2021" name="Nat. Commun.">
        <title>Genetic determinants of endophytism in the Arabidopsis root mycobiome.</title>
        <authorList>
            <person name="Mesny F."/>
            <person name="Miyauchi S."/>
            <person name="Thiergart T."/>
            <person name="Pickel B."/>
            <person name="Atanasova L."/>
            <person name="Karlsson M."/>
            <person name="Huettel B."/>
            <person name="Barry K.W."/>
            <person name="Haridas S."/>
            <person name="Chen C."/>
            <person name="Bauer D."/>
            <person name="Andreopoulos W."/>
            <person name="Pangilinan J."/>
            <person name="LaButti K."/>
            <person name="Riley R."/>
            <person name="Lipzen A."/>
            <person name="Clum A."/>
            <person name="Drula E."/>
            <person name="Henrissat B."/>
            <person name="Kohler A."/>
            <person name="Grigoriev I.V."/>
            <person name="Martin F.M."/>
            <person name="Hacquard S."/>
        </authorList>
    </citation>
    <scope>NUCLEOTIDE SEQUENCE</scope>
    <source>
        <strain evidence="3">MPI-CAGE-CH-0230</strain>
    </source>
</reference>
<gene>
    <name evidence="3" type="ORF">B0I36DRAFT_361643</name>
</gene>
<feature type="compositionally biased region" description="Low complexity" evidence="1">
    <location>
        <begin position="289"/>
        <end position="316"/>
    </location>
</feature>
<dbReference type="Gene3D" id="2.70.50.70">
    <property type="match status" value="1"/>
</dbReference>
<accession>A0A9P8Y6A9</accession>
<dbReference type="OrthoDB" id="2342176at2759"/>
<dbReference type="EMBL" id="JAGTJQ010000004">
    <property type="protein sequence ID" value="KAH7032895.1"/>
    <property type="molecule type" value="Genomic_DNA"/>
</dbReference>
<feature type="signal peptide" evidence="2">
    <location>
        <begin position="1"/>
        <end position="18"/>
    </location>
</feature>
<sequence length="388" mass="39088">MFAKAITVFAGLVAFASAHQNMVNPPPFPGTISSPLEDSGSNFPCQATNAQFFTGGAGTTWALGSKQTLKTAGTAVHGGGSAQFSMTYDLSPSKDTKWKVIHTVQGGMPARGLNGNREGNSASATNPDTYDFTIPTDIPAGDAIFSWSWVNRIGNREFYQFCSPITLTGTGGSQANFDALPDMVVLNIMGKAKTVESNDVEFANPGASVENNIGAFGFPHELCCDAGCGDSVCKRTDGGSGGAPAPVPSSPAASQPTATLPGGVFITVPPSAGSPAPQPSAPSAPTPSAPAAVPTSTIVEPPAATPTAPSNPPVGGLLPPAAGSALTGACSTEGEWNCIDGKSFQQCASGTWSVAMAVAGGTTCQTGQSSALSIAAINGKRVVRAFRA</sequence>
<keyword evidence="4" id="KW-1185">Reference proteome</keyword>